<feature type="compositionally biased region" description="Pro residues" evidence="1">
    <location>
        <begin position="763"/>
        <end position="775"/>
    </location>
</feature>
<protein>
    <submittedName>
        <fullName evidence="2">Uncharacterized protein</fullName>
    </submittedName>
</protein>
<dbReference type="OrthoDB" id="3068959at2759"/>
<accession>A0A4Q2DTH8</accession>
<feature type="region of interest" description="Disordered" evidence="1">
    <location>
        <begin position="1"/>
        <end position="109"/>
    </location>
</feature>
<feature type="compositionally biased region" description="Basic and acidic residues" evidence="1">
    <location>
        <begin position="848"/>
        <end position="869"/>
    </location>
</feature>
<feature type="region of interest" description="Disordered" evidence="1">
    <location>
        <begin position="338"/>
        <end position="357"/>
    </location>
</feature>
<evidence type="ECO:0000313" key="3">
    <source>
        <dbReference type="Proteomes" id="UP000290288"/>
    </source>
</evidence>
<keyword evidence="3" id="KW-1185">Reference proteome</keyword>
<name>A0A4Q2DTH8_9AGAR</name>
<proteinExistence type="predicted"/>
<reference evidence="2 3" key="1">
    <citation type="submission" date="2019-01" db="EMBL/GenBank/DDBJ databases">
        <title>Draft genome sequence of Psathyrella aberdarensis IHI B618.</title>
        <authorList>
            <person name="Buettner E."/>
            <person name="Kellner H."/>
        </authorList>
    </citation>
    <scope>NUCLEOTIDE SEQUENCE [LARGE SCALE GENOMIC DNA]</scope>
    <source>
        <strain evidence="2 3">IHI B618</strain>
    </source>
</reference>
<feature type="region of interest" description="Disordered" evidence="1">
    <location>
        <begin position="845"/>
        <end position="904"/>
    </location>
</feature>
<dbReference type="AlphaFoldDB" id="A0A4Q2DTH8"/>
<comment type="caution">
    <text evidence="2">The sequence shown here is derived from an EMBL/GenBank/DDBJ whole genome shotgun (WGS) entry which is preliminary data.</text>
</comment>
<feature type="region of interest" description="Disordered" evidence="1">
    <location>
        <begin position="491"/>
        <end position="831"/>
    </location>
</feature>
<dbReference type="Proteomes" id="UP000290288">
    <property type="component" value="Unassembled WGS sequence"/>
</dbReference>
<feature type="compositionally biased region" description="Basic and acidic residues" evidence="1">
    <location>
        <begin position="440"/>
        <end position="453"/>
    </location>
</feature>
<evidence type="ECO:0000313" key="2">
    <source>
        <dbReference type="EMBL" id="RXW22592.1"/>
    </source>
</evidence>
<gene>
    <name evidence="2" type="ORF">EST38_g3269</name>
</gene>
<feature type="compositionally biased region" description="Polar residues" evidence="1">
    <location>
        <begin position="882"/>
        <end position="899"/>
    </location>
</feature>
<feature type="region of interest" description="Disordered" evidence="1">
    <location>
        <begin position="938"/>
        <end position="957"/>
    </location>
</feature>
<feature type="compositionally biased region" description="Polar residues" evidence="1">
    <location>
        <begin position="649"/>
        <end position="670"/>
    </location>
</feature>
<feature type="compositionally biased region" description="Polar residues" evidence="1">
    <location>
        <begin position="999"/>
        <end position="1027"/>
    </location>
</feature>
<feature type="compositionally biased region" description="Polar residues" evidence="1">
    <location>
        <begin position="744"/>
        <end position="761"/>
    </location>
</feature>
<feature type="compositionally biased region" description="Polar residues" evidence="1">
    <location>
        <begin position="787"/>
        <end position="798"/>
    </location>
</feature>
<feature type="region of interest" description="Disordered" evidence="1">
    <location>
        <begin position="381"/>
        <end position="453"/>
    </location>
</feature>
<organism evidence="2 3">
    <name type="scientific">Candolleomyces aberdarensis</name>
    <dbReference type="NCBI Taxonomy" id="2316362"/>
    <lineage>
        <taxon>Eukaryota</taxon>
        <taxon>Fungi</taxon>
        <taxon>Dikarya</taxon>
        <taxon>Basidiomycota</taxon>
        <taxon>Agaricomycotina</taxon>
        <taxon>Agaricomycetes</taxon>
        <taxon>Agaricomycetidae</taxon>
        <taxon>Agaricales</taxon>
        <taxon>Agaricineae</taxon>
        <taxon>Psathyrellaceae</taxon>
        <taxon>Candolleomyces</taxon>
    </lineage>
</organism>
<feature type="compositionally biased region" description="Basic and acidic residues" evidence="1">
    <location>
        <begin position="413"/>
        <end position="431"/>
    </location>
</feature>
<feature type="compositionally biased region" description="Pro residues" evidence="1">
    <location>
        <begin position="524"/>
        <end position="539"/>
    </location>
</feature>
<feature type="compositionally biased region" description="Polar residues" evidence="1">
    <location>
        <begin position="585"/>
        <end position="613"/>
    </location>
</feature>
<feature type="compositionally biased region" description="Polar residues" evidence="1">
    <location>
        <begin position="560"/>
        <end position="575"/>
    </location>
</feature>
<feature type="region of interest" description="Disordered" evidence="1">
    <location>
        <begin position="980"/>
        <end position="1044"/>
    </location>
</feature>
<evidence type="ECO:0000256" key="1">
    <source>
        <dbReference type="SAM" id="MobiDB-lite"/>
    </source>
</evidence>
<feature type="compositionally biased region" description="Low complexity" evidence="1">
    <location>
        <begin position="400"/>
        <end position="410"/>
    </location>
</feature>
<dbReference type="STRING" id="2316362.A0A4Q2DTH8"/>
<feature type="compositionally biased region" description="Basic residues" evidence="1">
    <location>
        <begin position="1034"/>
        <end position="1044"/>
    </location>
</feature>
<feature type="compositionally biased region" description="Low complexity" evidence="1">
    <location>
        <begin position="718"/>
        <end position="729"/>
    </location>
</feature>
<feature type="region of interest" description="Disordered" evidence="1">
    <location>
        <begin position="227"/>
        <end position="295"/>
    </location>
</feature>
<dbReference type="EMBL" id="SDEE01000067">
    <property type="protein sequence ID" value="RXW22592.1"/>
    <property type="molecule type" value="Genomic_DNA"/>
</dbReference>
<feature type="region of interest" description="Disordered" evidence="1">
    <location>
        <begin position="308"/>
        <end position="327"/>
    </location>
</feature>
<feature type="compositionally biased region" description="Polar residues" evidence="1">
    <location>
        <begin position="1"/>
        <end position="24"/>
    </location>
</feature>
<sequence>MENNSDGPRSGAYSSQRQPRQSNDPFPPSRMPIAVPPSLAKEPKPAKQRFGLLTKRNPFAKQKTDDPAKPLTKSARRSEEHGPPPSQFTEKPSALQRHNTVPQHRPIPVEAEQVEALGSDYRAVPSAADINQYTASNTRSQPKRLALDRVDQLDESNLFGTRLHHDGPYEAIRTVVGSNTRMPLGLSDNGRFHQYHERTMKAVYMPPEVPPGVPLNLAPGQVLPRNFRRQASKPPRFRNNLVAPLPLEEEREPAQETFLPPRHANFNEIPFHKGGRKPKQRPDLENPLDGPPIDPAFAIGLAMLQFGTEDDEEPVTPNPDQKAPERHEDMDLDVEYDPYAPEHLKPPPSASYEGTHEAAHGNDLSIAQRTKADLEQPLASHLDQEPELSPSAETAVETASPRSQTPSSSSHLDLPKEKGGSEETLVQKEEAGSPPAEPQARPDPDKEAELKRALIDKLVQEYVASPPPQHINFVDSNAARLTGALPLVQSSFETRPPLPPRNEAPSIISPIPAFSARRYDKQLPPQPPDTPPLPSPEPKSVPVERREWRNSALRKALERSATTRSNASHQSQFSTRVDDGHSPAGNVSVTASSSIAPQMMSQEHNLSSAPNSLKTRRDPIANTDTSIRYPPPQPSSSSAPASQDRKLHSNSAPRSIQRRNSATSVSSSKRSIPLSPIQEDVPLPQSLSKASLGLPSERSATKSRQSSKSDPRTEQNLQRSQSSSSAQSRPPQPPIEVGQVYPQYLQQGGPSLQRSMTQLAPQSRPPPYTPDPLAPPQHQRHKAHSDAQMQQGYDSYPQSVSSGERSKSRSRSKRQPPQDVDAVPRSYPDDKRALRAVNALSNVQEMDENLRYQPSKEELHQQSRPREPRIQPYVQDYPIRDNGSSKPQSFTSRATSSNDGMPRFKPHHVPKRLVMPAPLQQHNQPQFNFQDVFPPRPAPTKPYYPSQSSMGLPDMMSREPSPPIMLPPILGTQDVALSAGRKLKKRASHVPPPPPNRMEYSSTAALSFQPTMNRPMNPPSSTKPSKLSNEKAPKKVLSKKRTNL</sequence>